<dbReference type="InterPro" id="IPR000313">
    <property type="entry name" value="PWWP_dom"/>
</dbReference>
<dbReference type="GO" id="GO:0005634">
    <property type="term" value="C:nucleus"/>
    <property type="evidence" value="ECO:0007669"/>
    <property type="project" value="TreeGrafter"/>
</dbReference>
<feature type="compositionally biased region" description="Basic and acidic residues" evidence="4">
    <location>
        <begin position="42"/>
        <end position="53"/>
    </location>
</feature>
<keyword evidence="2" id="KW-0863">Zinc-finger</keyword>
<dbReference type="InterPro" id="IPR011124">
    <property type="entry name" value="Znf_CW"/>
</dbReference>
<dbReference type="OrthoDB" id="757982at2759"/>
<dbReference type="Gene3D" id="2.30.30.140">
    <property type="match status" value="1"/>
</dbReference>
<evidence type="ECO:0000259" key="5">
    <source>
        <dbReference type="PROSITE" id="PS50812"/>
    </source>
</evidence>
<dbReference type="InterPro" id="IPR042778">
    <property type="entry name" value="ZCWPW1/ZCWPW2"/>
</dbReference>
<evidence type="ECO:0000256" key="2">
    <source>
        <dbReference type="ARBA" id="ARBA00022771"/>
    </source>
</evidence>
<feature type="domain" description="CW-type" evidence="6">
    <location>
        <begin position="394"/>
        <end position="446"/>
    </location>
</feature>
<proteinExistence type="predicted"/>
<accession>A0A9N9TFP6</accession>
<feature type="region of interest" description="Disordered" evidence="4">
    <location>
        <begin position="101"/>
        <end position="124"/>
    </location>
</feature>
<dbReference type="PANTHER" id="PTHR15999">
    <property type="entry name" value="ZINC FINGER CW-TYPE PWWP DOMAIN PROTEIN 1"/>
    <property type="match status" value="1"/>
</dbReference>
<feature type="region of interest" description="Disordered" evidence="4">
    <location>
        <begin position="207"/>
        <end position="241"/>
    </location>
</feature>
<dbReference type="GO" id="GO:0008270">
    <property type="term" value="F:zinc ion binding"/>
    <property type="evidence" value="ECO:0007669"/>
    <property type="project" value="UniProtKB-KW"/>
</dbReference>
<feature type="domain" description="PWWP" evidence="5">
    <location>
        <begin position="458"/>
        <end position="523"/>
    </location>
</feature>
<feature type="compositionally biased region" description="Basic and acidic residues" evidence="4">
    <location>
        <begin position="61"/>
        <end position="72"/>
    </location>
</feature>
<keyword evidence="3" id="KW-0862">Zinc</keyword>
<dbReference type="CDD" id="cd20145">
    <property type="entry name" value="PWWP_ZCWPW1"/>
    <property type="match status" value="1"/>
</dbReference>
<keyword evidence="1" id="KW-0479">Metal-binding</keyword>
<dbReference type="PROSITE" id="PS51050">
    <property type="entry name" value="ZF_CW"/>
    <property type="match status" value="1"/>
</dbReference>
<evidence type="ECO:0000256" key="4">
    <source>
        <dbReference type="SAM" id="MobiDB-lite"/>
    </source>
</evidence>
<feature type="region of interest" description="Disordered" evidence="4">
    <location>
        <begin position="42"/>
        <end position="79"/>
    </location>
</feature>
<organism evidence="7 8">
    <name type="scientific">Phyllotreta striolata</name>
    <name type="common">Striped flea beetle</name>
    <name type="synonym">Crioceris striolata</name>
    <dbReference type="NCBI Taxonomy" id="444603"/>
    <lineage>
        <taxon>Eukaryota</taxon>
        <taxon>Metazoa</taxon>
        <taxon>Ecdysozoa</taxon>
        <taxon>Arthropoda</taxon>
        <taxon>Hexapoda</taxon>
        <taxon>Insecta</taxon>
        <taxon>Pterygota</taxon>
        <taxon>Neoptera</taxon>
        <taxon>Endopterygota</taxon>
        <taxon>Coleoptera</taxon>
        <taxon>Polyphaga</taxon>
        <taxon>Cucujiformia</taxon>
        <taxon>Chrysomeloidea</taxon>
        <taxon>Chrysomelidae</taxon>
        <taxon>Galerucinae</taxon>
        <taxon>Alticini</taxon>
        <taxon>Phyllotreta</taxon>
    </lineage>
</organism>
<dbReference type="Proteomes" id="UP001153712">
    <property type="component" value="Chromosome 13"/>
</dbReference>
<dbReference type="SMART" id="SM00293">
    <property type="entry name" value="PWWP"/>
    <property type="match status" value="1"/>
</dbReference>
<sequence length="592" mass="68830">MYMEEEQSDSSQSITLGNFSFSENEYNKFMQLTQEIDESFAKEKARKLREKERRQQKKKEKLLQKQKIHETISTDETSLSQQLDIYDASDLVKRNLASQASVSLENPRRSASKDDSKQELHHPKLSIPISTVEVMQHFRKLSQEVDEFIAKEKTKNAQRNLRDKERREQKKKEKQLQKTKEISSITASSSIDQLGVYDASGTATGNLASQRCPSTSKNSCKTPTNKASKNKQSKSNEMEQHLQKLSQEINDYFSQKKARLLNEENELPKGRKRRLTSETNLDEKLEMYEISGRIMKKLVSEESTISQKKAYNTRSHSRNKENASNRIRQICREVSENIEQFISQESIENIKLKKANIKTRSTTKKIREQENVKERFINYITPKLYEKMCRIHEDRNVGLYVICDICDKSRYLPDVVDPLDIPDMWYCFMNPDENFNNCARDEVIDEDEDYLIQNSYNAGSIVIAKHYKLPWWPGMVEDDPDIEDYYRLKDTMVPTHYHVTFFDSGKSSRAWVKAANIKPFKANMGNPIYQPPANGRDSVHLKGAFEKARQAISMPLLQRLRKYSIIHSLLIREASTSKKSKKTVAIKKAGRK</sequence>
<dbReference type="SUPFAM" id="SSF63748">
    <property type="entry name" value="Tudor/PWWP/MBT"/>
    <property type="match status" value="1"/>
</dbReference>
<dbReference type="AlphaFoldDB" id="A0A9N9TFP6"/>
<dbReference type="Gene3D" id="3.30.40.100">
    <property type="match status" value="1"/>
</dbReference>
<evidence type="ECO:0000259" key="6">
    <source>
        <dbReference type="PROSITE" id="PS51050"/>
    </source>
</evidence>
<reference evidence="7" key="1">
    <citation type="submission" date="2022-01" db="EMBL/GenBank/DDBJ databases">
        <authorList>
            <person name="King R."/>
        </authorList>
    </citation>
    <scope>NUCLEOTIDE SEQUENCE</scope>
</reference>
<dbReference type="Pfam" id="PF07496">
    <property type="entry name" value="zf-CW"/>
    <property type="match status" value="1"/>
</dbReference>
<protein>
    <submittedName>
        <fullName evidence="7">Uncharacterized protein</fullName>
    </submittedName>
</protein>
<keyword evidence="8" id="KW-1185">Reference proteome</keyword>
<feature type="compositionally biased region" description="Polar residues" evidence="4">
    <location>
        <begin position="207"/>
        <end position="224"/>
    </location>
</feature>
<evidence type="ECO:0000313" key="7">
    <source>
        <dbReference type="EMBL" id="CAG9857211.1"/>
    </source>
</evidence>
<feature type="compositionally biased region" description="Basic and acidic residues" evidence="4">
    <location>
        <begin position="155"/>
        <end position="181"/>
    </location>
</feature>
<evidence type="ECO:0000313" key="8">
    <source>
        <dbReference type="Proteomes" id="UP001153712"/>
    </source>
</evidence>
<dbReference type="Pfam" id="PF00855">
    <property type="entry name" value="PWWP"/>
    <property type="match status" value="1"/>
</dbReference>
<evidence type="ECO:0000256" key="3">
    <source>
        <dbReference type="ARBA" id="ARBA00022833"/>
    </source>
</evidence>
<dbReference type="PANTHER" id="PTHR15999:SF2">
    <property type="entry name" value="ZINC FINGER CW-TYPE PWWP DOMAIN PROTEIN 1"/>
    <property type="match status" value="1"/>
</dbReference>
<evidence type="ECO:0000256" key="1">
    <source>
        <dbReference type="ARBA" id="ARBA00022723"/>
    </source>
</evidence>
<name>A0A9N9TFP6_PHYSR</name>
<gene>
    <name evidence="7" type="ORF">PHYEVI_LOCUS3617</name>
</gene>
<dbReference type="EMBL" id="OU900106">
    <property type="protein sequence ID" value="CAG9857211.1"/>
    <property type="molecule type" value="Genomic_DNA"/>
</dbReference>
<dbReference type="PROSITE" id="PS50812">
    <property type="entry name" value="PWWP"/>
    <property type="match status" value="1"/>
</dbReference>
<feature type="region of interest" description="Disordered" evidence="4">
    <location>
        <begin position="155"/>
        <end position="184"/>
    </location>
</feature>
<feature type="compositionally biased region" description="Basic and acidic residues" evidence="4">
    <location>
        <begin position="106"/>
        <end position="122"/>
    </location>
</feature>